<proteinExistence type="predicted"/>
<dbReference type="InterPro" id="IPR015943">
    <property type="entry name" value="WD40/YVTN_repeat-like_dom_sf"/>
</dbReference>
<dbReference type="Gene3D" id="2.130.10.10">
    <property type="entry name" value="YVTN repeat-like/Quinoprotein amine dehydrogenase"/>
    <property type="match status" value="1"/>
</dbReference>
<dbReference type="InterPro" id="IPR011047">
    <property type="entry name" value="Quinoprotein_ADH-like_sf"/>
</dbReference>
<name>A0A0H2R0K9_9AGAM</name>
<gene>
    <name evidence="1" type="ORF">SCHPADRAFT_840204</name>
</gene>
<evidence type="ECO:0000313" key="1">
    <source>
        <dbReference type="EMBL" id="KLO04797.1"/>
    </source>
</evidence>
<evidence type="ECO:0000313" key="2">
    <source>
        <dbReference type="Proteomes" id="UP000053477"/>
    </source>
</evidence>
<feature type="non-terminal residue" evidence="1">
    <location>
        <position position="1"/>
    </location>
</feature>
<dbReference type="Proteomes" id="UP000053477">
    <property type="component" value="Unassembled WGS sequence"/>
</dbReference>
<dbReference type="AlphaFoldDB" id="A0A0H2R0K9"/>
<dbReference type="EMBL" id="KQ086430">
    <property type="protein sequence ID" value="KLO04797.1"/>
    <property type="molecule type" value="Genomic_DNA"/>
</dbReference>
<dbReference type="OrthoDB" id="3238562at2759"/>
<organism evidence="1 2">
    <name type="scientific">Schizopora paradoxa</name>
    <dbReference type="NCBI Taxonomy" id="27342"/>
    <lineage>
        <taxon>Eukaryota</taxon>
        <taxon>Fungi</taxon>
        <taxon>Dikarya</taxon>
        <taxon>Basidiomycota</taxon>
        <taxon>Agaricomycotina</taxon>
        <taxon>Agaricomycetes</taxon>
        <taxon>Hymenochaetales</taxon>
        <taxon>Schizoporaceae</taxon>
        <taxon>Schizopora</taxon>
    </lineage>
</organism>
<dbReference type="SUPFAM" id="SSF50998">
    <property type="entry name" value="Quinoprotein alcohol dehydrogenase-like"/>
    <property type="match status" value="1"/>
</dbReference>
<reference evidence="1 2" key="1">
    <citation type="submission" date="2015-04" db="EMBL/GenBank/DDBJ databases">
        <title>Complete genome sequence of Schizopora paradoxa KUC8140, a cosmopolitan wood degrader in East Asia.</title>
        <authorList>
            <consortium name="DOE Joint Genome Institute"/>
            <person name="Min B."/>
            <person name="Park H."/>
            <person name="Jang Y."/>
            <person name="Kim J.-J."/>
            <person name="Kim K.H."/>
            <person name="Pangilinan J."/>
            <person name="Lipzen A."/>
            <person name="Riley R."/>
            <person name="Grigoriev I.V."/>
            <person name="Spatafora J.W."/>
            <person name="Choi I.-G."/>
        </authorList>
    </citation>
    <scope>NUCLEOTIDE SEQUENCE [LARGE SCALE GENOMIC DNA]</scope>
    <source>
        <strain evidence="1 2">KUC8140</strain>
    </source>
</reference>
<keyword evidence="2" id="KW-1185">Reference proteome</keyword>
<evidence type="ECO:0008006" key="3">
    <source>
        <dbReference type="Google" id="ProtNLM"/>
    </source>
</evidence>
<accession>A0A0H2R0K9</accession>
<protein>
    <recommendedName>
        <fullName evidence="3">WD40 repeat-like protein</fullName>
    </recommendedName>
</protein>
<sequence>LEDTFLLVSNLQDGVDLYKFPTLEKVRTFIHPIVDNVPLQVDCTSDGKFVVCGGDGGFVRVFCRSTGEVVQHLSHGGTS</sequence>
<dbReference type="InParanoid" id="A0A0H2R0K9"/>